<name>A0ABR7X252_9SPHI</name>
<dbReference type="PANTHER" id="PTHR24321">
    <property type="entry name" value="DEHYDROGENASES, SHORT CHAIN"/>
    <property type="match status" value="1"/>
</dbReference>
<evidence type="ECO:0000313" key="3">
    <source>
        <dbReference type="EMBL" id="MBD1384670.1"/>
    </source>
</evidence>
<accession>A0ABR7X252</accession>
<comment type="similarity">
    <text evidence="1">Belongs to the short-chain dehydrogenases/reductases (SDR) family.</text>
</comment>
<dbReference type="PROSITE" id="PS00061">
    <property type="entry name" value="ADH_SHORT"/>
    <property type="match status" value="1"/>
</dbReference>
<dbReference type="Gene3D" id="3.40.50.720">
    <property type="entry name" value="NAD(P)-binding Rossmann-like Domain"/>
    <property type="match status" value="1"/>
</dbReference>
<keyword evidence="4" id="KW-1185">Reference proteome</keyword>
<dbReference type="RefSeq" id="WP_191174529.1">
    <property type="nucleotide sequence ID" value="NZ_JACWMW010000001.1"/>
</dbReference>
<dbReference type="PRINTS" id="PR00081">
    <property type="entry name" value="GDHRDH"/>
</dbReference>
<evidence type="ECO:0000313" key="4">
    <source>
        <dbReference type="Proteomes" id="UP000618754"/>
    </source>
</evidence>
<dbReference type="Proteomes" id="UP000618754">
    <property type="component" value="Unassembled WGS sequence"/>
</dbReference>
<proteinExistence type="inferred from homology"/>
<protein>
    <submittedName>
        <fullName evidence="3">SDR family oxidoreductase</fullName>
    </submittedName>
</protein>
<reference evidence="3 4" key="1">
    <citation type="submission" date="2020-09" db="EMBL/GenBank/DDBJ databases">
        <title>Novel species of Mucilaginibacter isolated from a glacier on the Tibetan Plateau.</title>
        <authorList>
            <person name="Liu Q."/>
            <person name="Xin Y.-H."/>
        </authorList>
    </citation>
    <scope>NUCLEOTIDE SEQUENCE [LARGE SCALE GENOMIC DNA]</scope>
    <source>
        <strain evidence="3 4">CGMCC 1.13878</strain>
    </source>
</reference>
<dbReference type="Pfam" id="PF13561">
    <property type="entry name" value="adh_short_C2"/>
    <property type="match status" value="1"/>
</dbReference>
<dbReference type="CDD" id="cd05233">
    <property type="entry name" value="SDR_c"/>
    <property type="match status" value="1"/>
</dbReference>
<dbReference type="InterPro" id="IPR036291">
    <property type="entry name" value="NAD(P)-bd_dom_sf"/>
</dbReference>
<sequence>MQILKDKVVFLTGGTEGIGYECAKRYYKAGAKVSIITHKKHSLHQCRMQFFNDDIYYILADVSIPADIERAIEATIAHFGKIDIIHNNAGVSSPSKTVCDTTDAEWDKVFNVNVKGIYHTTKYGIAALKQTKGIILNTSSLVGDIGQDQHAAYTATKGAVNALTKSMALDYAPFGIRVNAVAPAGVWTPMLRRWSNQQPNVAHIESYLDEIHPLGYCPEGDVVADVCLFLVSEQARFVTGCILPVSGGAELGYRKYMERPAGNNAVLPNQKAVE</sequence>
<comment type="caution">
    <text evidence="3">The sequence shown here is derived from an EMBL/GenBank/DDBJ whole genome shotgun (WGS) entry which is preliminary data.</text>
</comment>
<dbReference type="InterPro" id="IPR002347">
    <property type="entry name" value="SDR_fam"/>
</dbReference>
<organism evidence="3 4">
    <name type="scientific">Mucilaginibacter rigui</name>
    <dbReference type="NCBI Taxonomy" id="534635"/>
    <lineage>
        <taxon>Bacteria</taxon>
        <taxon>Pseudomonadati</taxon>
        <taxon>Bacteroidota</taxon>
        <taxon>Sphingobacteriia</taxon>
        <taxon>Sphingobacteriales</taxon>
        <taxon>Sphingobacteriaceae</taxon>
        <taxon>Mucilaginibacter</taxon>
    </lineage>
</organism>
<dbReference type="PANTHER" id="PTHR24321:SF8">
    <property type="entry name" value="ESTRADIOL 17-BETA-DEHYDROGENASE 8-RELATED"/>
    <property type="match status" value="1"/>
</dbReference>
<dbReference type="EMBL" id="JACWMW010000001">
    <property type="protein sequence ID" value="MBD1384670.1"/>
    <property type="molecule type" value="Genomic_DNA"/>
</dbReference>
<dbReference type="InterPro" id="IPR020904">
    <property type="entry name" value="Sc_DH/Rdtase_CS"/>
</dbReference>
<keyword evidence="2" id="KW-0560">Oxidoreductase</keyword>
<evidence type="ECO:0000256" key="2">
    <source>
        <dbReference type="ARBA" id="ARBA00023002"/>
    </source>
</evidence>
<dbReference type="PRINTS" id="PR00080">
    <property type="entry name" value="SDRFAMILY"/>
</dbReference>
<dbReference type="SUPFAM" id="SSF51735">
    <property type="entry name" value="NAD(P)-binding Rossmann-fold domains"/>
    <property type="match status" value="1"/>
</dbReference>
<evidence type="ECO:0000256" key="1">
    <source>
        <dbReference type="ARBA" id="ARBA00006484"/>
    </source>
</evidence>
<gene>
    <name evidence="3" type="ORF">IDJ75_05220</name>
</gene>